<dbReference type="EMBL" id="MU795150">
    <property type="protein sequence ID" value="KAJ3809574.1"/>
    <property type="molecule type" value="Genomic_DNA"/>
</dbReference>
<proteinExistence type="predicted"/>
<reference evidence="1" key="1">
    <citation type="submission" date="2022-09" db="EMBL/GenBank/DDBJ databases">
        <title>A Global Phylogenomic Analysis of the Shiitake Genus Lentinula.</title>
        <authorList>
            <consortium name="DOE Joint Genome Institute"/>
            <person name="Sierra-Patev S."/>
            <person name="Min B."/>
            <person name="Naranjo-Ortiz M."/>
            <person name="Looney B."/>
            <person name="Konkel Z."/>
            <person name="Slot J.C."/>
            <person name="Sakamoto Y."/>
            <person name="Steenwyk J.L."/>
            <person name="Rokas A."/>
            <person name="Carro J."/>
            <person name="Camarero S."/>
            <person name="Ferreira P."/>
            <person name="Molpeceres G."/>
            <person name="Ruiz-Duenas F.J."/>
            <person name="Serrano A."/>
            <person name="Henrissat B."/>
            <person name="Drula E."/>
            <person name="Hughes K.W."/>
            <person name="Mata J.L."/>
            <person name="Ishikawa N.K."/>
            <person name="Vargas-Isla R."/>
            <person name="Ushijima S."/>
            <person name="Smith C.A."/>
            <person name="Ahrendt S."/>
            <person name="Andreopoulos W."/>
            <person name="He G."/>
            <person name="Labutti K."/>
            <person name="Lipzen A."/>
            <person name="Ng V."/>
            <person name="Riley R."/>
            <person name="Sandor L."/>
            <person name="Barry K."/>
            <person name="Martinez A.T."/>
            <person name="Xiao Y."/>
            <person name="Gibbons J.G."/>
            <person name="Terashima K."/>
            <person name="Grigoriev I.V."/>
            <person name="Hibbett D.S."/>
        </authorList>
    </citation>
    <scope>NUCLEOTIDE SEQUENCE</scope>
    <source>
        <strain evidence="1">TMI1499</strain>
    </source>
</reference>
<sequence>MEIFPPPSTFTEPPLGALCTIADLYNWNYTNNPEHPVFVFRDNNTQEVFITYRQFVPAAYRAGVQIATVLQIDVAAQKETYPVVAILSVADTVTSYTTLVGMLQLGLTAFPISPRFSTEVIAHMLEEAQVTKIFVSELWLYDRALDAVTALKARGSSHMIIKIHYLPQFTDLYPNNGILDGASIFIPQKELNPLAPALMFPQVIVWTVRMNMQHALSAVIGSRELIGSVIGCPAAEPFHGIGLLLLFWMQKSRNSHESKPSAGITMGTFPPSTPSIIPTPDATFLALEKLRPPFALVSPRFLEEWVSDQRKINCLANMKGILFGGKPIRKMVGDTLASSGISLRNLYGSTESGHLTGVPSPHMGNDWEYFAFHKQCQMEFEPFGNKVFHAIVISNPNHIPPVINHICNDRPAYATGDLLIPHPLRTGYWKFLGRKDAQVMLSNGHVVNPAQIEEQLCEHYMITSAVVFGQGRPHLGVILKLDGFSSLQFHKDSVFNIIW</sequence>
<comment type="caution">
    <text evidence="1">The sequence shown here is derived from an EMBL/GenBank/DDBJ whole genome shotgun (WGS) entry which is preliminary data.</text>
</comment>
<dbReference type="Proteomes" id="UP001163835">
    <property type="component" value="Unassembled WGS sequence"/>
</dbReference>
<protein>
    <submittedName>
        <fullName evidence="1">Uncharacterized protein</fullName>
    </submittedName>
</protein>
<evidence type="ECO:0000313" key="2">
    <source>
        <dbReference type="Proteomes" id="UP001163835"/>
    </source>
</evidence>
<evidence type="ECO:0000313" key="1">
    <source>
        <dbReference type="EMBL" id="KAJ3809574.1"/>
    </source>
</evidence>
<organism evidence="1 2">
    <name type="scientific">Lentinula aff. lateritia</name>
    <dbReference type="NCBI Taxonomy" id="2804960"/>
    <lineage>
        <taxon>Eukaryota</taxon>
        <taxon>Fungi</taxon>
        <taxon>Dikarya</taxon>
        <taxon>Basidiomycota</taxon>
        <taxon>Agaricomycotina</taxon>
        <taxon>Agaricomycetes</taxon>
        <taxon>Agaricomycetidae</taxon>
        <taxon>Agaricales</taxon>
        <taxon>Marasmiineae</taxon>
        <taxon>Omphalotaceae</taxon>
        <taxon>Lentinula</taxon>
    </lineage>
</organism>
<name>A0ACC1TXQ0_9AGAR</name>
<accession>A0ACC1TXQ0</accession>
<gene>
    <name evidence="1" type="ORF">F5876DRAFT_66360</name>
</gene>
<keyword evidence="2" id="KW-1185">Reference proteome</keyword>